<keyword evidence="3" id="KW-0614">Plasmid</keyword>
<geneLocation type="plasmid" evidence="3">
    <name>pAP13</name>
</geneLocation>
<evidence type="ECO:0000313" key="3">
    <source>
        <dbReference type="EMBL" id="AGY35418.1"/>
    </source>
</evidence>
<sequence length="130" mass="14480">MIGHRQTQKEREAFYNDPENLILADASSNSSKGSSGPSEWLVPDNPSYVCTYITRFTYIADKYHMPVDPADQRTMLRTIDTCDNTAEPNSAALEHSVPITPGSGPYWLALAGLLAIVVFTYLTLKKRAKR</sequence>
<evidence type="ECO:0000259" key="2">
    <source>
        <dbReference type="Pfam" id="PF07510"/>
    </source>
</evidence>
<protein>
    <recommendedName>
        <fullName evidence="2">GmrSD restriction endonucleases C-terminal domain-containing protein</fullName>
    </recommendedName>
</protein>
<accession>U5NWD0</accession>
<dbReference type="AlphaFoldDB" id="U5NWD0"/>
<gene>
    <name evidence="3" type="ORF">AP13_p01090</name>
</gene>
<name>U5NWD0_9MICO</name>
<proteinExistence type="predicted"/>
<keyword evidence="1" id="KW-1133">Transmembrane helix</keyword>
<feature type="transmembrane region" description="Helical" evidence="1">
    <location>
        <begin position="106"/>
        <end position="124"/>
    </location>
</feature>
<dbReference type="Pfam" id="PF07510">
    <property type="entry name" value="GmrSD_C"/>
    <property type="match status" value="1"/>
</dbReference>
<dbReference type="InterPro" id="IPR011089">
    <property type="entry name" value="GmrSD_C"/>
</dbReference>
<organism evidence="3">
    <name type="scientific">Brevibacterium sp. Ap13</name>
    <dbReference type="NCBI Taxonomy" id="1406197"/>
    <lineage>
        <taxon>Bacteria</taxon>
        <taxon>Bacillati</taxon>
        <taxon>Actinomycetota</taxon>
        <taxon>Actinomycetes</taxon>
        <taxon>Micrococcales</taxon>
        <taxon>Brevibacteriaceae</taxon>
        <taxon>Brevibacterium</taxon>
    </lineage>
</organism>
<keyword evidence="1" id="KW-0472">Membrane</keyword>
<feature type="domain" description="GmrSD restriction endonucleases C-terminal" evidence="2">
    <location>
        <begin position="6"/>
        <end position="77"/>
    </location>
</feature>
<evidence type="ECO:0000256" key="1">
    <source>
        <dbReference type="SAM" id="Phobius"/>
    </source>
</evidence>
<keyword evidence="1" id="KW-0812">Transmembrane</keyword>
<reference evidence="3" key="1">
    <citation type="journal article" date="2013" name="Genome Announc.">
        <title>Complete Genome Sequence of pAP13, a Large Linear Plasmid of a Brevibacterium Strain Isolated from a Saline Lake at 4,200 Meters above Sea Level in Argentina.</title>
        <authorList>
            <person name="Dib J.R."/>
            <person name="Schuldes J."/>
            <person name="Thurmer A."/>
            <person name="Farias M.E."/>
            <person name="Daniel R."/>
            <person name="Meinhardt F."/>
        </authorList>
    </citation>
    <scope>NUCLEOTIDE SEQUENCE</scope>
    <source>
        <strain evidence="3">Ap13</strain>
        <plasmid evidence="3">pAP13</plasmid>
    </source>
</reference>
<dbReference type="EMBL" id="KF577590">
    <property type="protein sequence ID" value="AGY35418.1"/>
    <property type="molecule type" value="Genomic_DNA"/>
</dbReference>